<comment type="caution">
    <text evidence="3">The sequence shown here is derived from an EMBL/GenBank/DDBJ whole genome shotgun (WGS) entry which is preliminary data.</text>
</comment>
<feature type="compositionally biased region" description="Polar residues" evidence="1">
    <location>
        <begin position="251"/>
        <end position="267"/>
    </location>
</feature>
<reference evidence="3" key="2">
    <citation type="journal article" date="2018" name="DNA Res.">
        <title>Comparative genome and transcriptome analyses reveal adaptations to opportunistic infections in woody plant degrading pathogens of Botryosphaeriaceae.</title>
        <authorList>
            <person name="Yan J.Y."/>
            <person name="Zhao W.S."/>
            <person name="Chen Z."/>
            <person name="Xing Q.K."/>
            <person name="Zhang W."/>
            <person name="Chethana K.W.T."/>
            <person name="Xue M.F."/>
            <person name="Xu J.P."/>
            <person name="Phillips A.J.L."/>
            <person name="Wang Y."/>
            <person name="Liu J.H."/>
            <person name="Liu M."/>
            <person name="Zhou Y."/>
            <person name="Jayawardena R.S."/>
            <person name="Manawasinghe I.S."/>
            <person name="Huang J.B."/>
            <person name="Qiao G.H."/>
            <person name="Fu C.Y."/>
            <person name="Guo F.F."/>
            <person name="Dissanayake A.J."/>
            <person name="Peng Y.L."/>
            <person name="Hyde K.D."/>
            <person name="Li X.H."/>
        </authorList>
    </citation>
    <scope>NUCLEOTIDE SEQUENCE</scope>
    <source>
        <strain evidence="3">CSS-01s</strain>
    </source>
</reference>
<feature type="compositionally biased region" description="Pro residues" evidence="1">
    <location>
        <begin position="357"/>
        <end position="372"/>
    </location>
</feature>
<dbReference type="InterPro" id="IPR054722">
    <property type="entry name" value="PolX-like_BBD"/>
</dbReference>
<accession>A0A8H7M9X0</accession>
<dbReference type="Pfam" id="PF22936">
    <property type="entry name" value="Pol_BBD"/>
    <property type="match status" value="1"/>
</dbReference>
<evidence type="ECO:0000313" key="3">
    <source>
        <dbReference type="EMBL" id="KAF9629735.1"/>
    </source>
</evidence>
<sequence length="524" mass="56864">MEEFIGYIEAYDIENGEETRPETLTGDGQESAKFPALNPNAWVLAPQGWHHICNNRSLYATFDEIEPNPMYSRFGKTGDVAVGIGTIRLPVRLKDGQALRLPFGEVLFVPTRKANSLSLKRLNHSGTAIDHRSGFAYDANDRNIMWFPNSGGLATLRLDGVPDRLYLDNEFTDDERSASYCDAWIKQQPVPRAVNGFAEALQVIARLKEANPRSDPAIIRRLLSKKVVNISVEDFVKLLGIHVVVPSPGQASGISPLSPTLQASRPYSTPAARQPLGPRPNVRASMPPAKRLPVPRNDFIKNQWGSRAAFQSSYGLKIEVKTRGVGPTASPKLTPPRTSLLRNTPSIESISSSSEPTPEPNTVSPPPKPENPPIQRTPSSSQEESEPDQTIPPPAKTDVTADADPPSFILSPKAALSTCNDASRFTTFTHITPMQVKNVPIVPSSSSTTTPNTGYVELTATAIGTVKLPIGGAGRRLTLPNVLFVPLSPVSVIAGESLWGEKAGVWPGGREGKKRAWFRVVDGI</sequence>
<feature type="domain" description="Retrovirus-related Pol polyprotein from transposon TNT 1-94-like beta-barrel" evidence="2">
    <location>
        <begin position="50"/>
        <end position="126"/>
    </location>
</feature>
<dbReference type="AlphaFoldDB" id="A0A8H7M9X0"/>
<proteinExistence type="predicted"/>
<evidence type="ECO:0000256" key="1">
    <source>
        <dbReference type="SAM" id="MobiDB-lite"/>
    </source>
</evidence>
<dbReference type="EMBL" id="MDYX01000024">
    <property type="protein sequence ID" value="KAF9629735.1"/>
    <property type="molecule type" value="Genomic_DNA"/>
</dbReference>
<name>A0A8H7M9X0_9PEZI</name>
<gene>
    <name evidence="3" type="ORF">BFW01_g10938</name>
</gene>
<feature type="region of interest" description="Disordered" evidence="1">
    <location>
        <begin position="324"/>
        <end position="409"/>
    </location>
</feature>
<feature type="region of interest" description="Disordered" evidence="1">
    <location>
        <begin position="251"/>
        <end position="296"/>
    </location>
</feature>
<organism evidence="3 4">
    <name type="scientific">Lasiodiplodia theobromae</name>
    <dbReference type="NCBI Taxonomy" id="45133"/>
    <lineage>
        <taxon>Eukaryota</taxon>
        <taxon>Fungi</taxon>
        <taxon>Dikarya</taxon>
        <taxon>Ascomycota</taxon>
        <taxon>Pezizomycotina</taxon>
        <taxon>Dothideomycetes</taxon>
        <taxon>Dothideomycetes incertae sedis</taxon>
        <taxon>Botryosphaeriales</taxon>
        <taxon>Botryosphaeriaceae</taxon>
        <taxon>Lasiodiplodia</taxon>
    </lineage>
</organism>
<dbReference type="Proteomes" id="UP000627934">
    <property type="component" value="Unassembled WGS sequence"/>
</dbReference>
<reference evidence="3" key="1">
    <citation type="submission" date="2016-08" db="EMBL/GenBank/DDBJ databases">
        <authorList>
            <person name="Yan J."/>
        </authorList>
    </citation>
    <scope>NUCLEOTIDE SEQUENCE</scope>
    <source>
        <strain evidence="3">CSS-01s</strain>
    </source>
</reference>
<evidence type="ECO:0000313" key="4">
    <source>
        <dbReference type="Proteomes" id="UP000627934"/>
    </source>
</evidence>
<evidence type="ECO:0000259" key="2">
    <source>
        <dbReference type="Pfam" id="PF22936"/>
    </source>
</evidence>
<protein>
    <recommendedName>
        <fullName evidence="2">Retrovirus-related Pol polyprotein from transposon TNT 1-94-like beta-barrel domain-containing protein</fullName>
    </recommendedName>
</protein>
<feature type="compositionally biased region" description="Low complexity" evidence="1">
    <location>
        <begin position="343"/>
        <end position="356"/>
    </location>
</feature>